<proteinExistence type="predicted"/>
<dbReference type="EMBL" id="CAJVQA010034661">
    <property type="protein sequence ID" value="CAG8806070.1"/>
    <property type="molecule type" value="Genomic_DNA"/>
</dbReference>
<protein>
    <submittedName>
        <fullName evidence="1">20436_t:CDS:1</fullName>
    </submittedName>
</protein>
<gene>
    <name evidence="1" type="ORF">CPELLU_LOCUS18163</name>
</gene>
<reference evidence="1" key="1">
    <citation type="submission" date="2021-06" db="EMBL/GenBank/DDBJ databases">
        <authorList>
            <person name="Kallberg Y."/>
            <person name="Tangrot J."/>
            <person name="Rosling A."/>
        </authorList>
    </citation>
    <scope>NUCLEOTIDE SEQUENCE</scope>
    <source>
        <strain evidence="1">FL966</strain>
    </source>
</reference>
<evidence type="ECO:0000313" key="1">
    <source>
        <dbReference type="EMBL" id="CAG8806070.1"/>
    </source>
</evidence>
<comment type="caution">
    <text evidence="1">The sequence shown here is derived from an EMBL/GenBank/DDBJ whole genome shotgun (WGS) entry which is preliminary data.</text>
</comment>
<keyword evidence="2" id="KW-1185">Reference proteome</keyword>
<name>A0A9N9K175_9GLOM</name>
<evidence type="ECO:0000313" key="2">
    <source>
        <dbReference type="Proteomes" id="UP000789759"/>
    </source>
</evidence>
<accession>A0A9N9K175</accession>
<dbReference type="Proteomes" id="UP000789759">
    <property type="component" value="Unassembled WGS sequence"/>
</dbReference>
<sequence length="51" mass="5839">CSKIKIPTDINLLIDDLLAIQPTTVVPPPYIESEDIDTKMDLTYRFMLRST</sequence>
<organism evidence="1 2">
    <name type="scientific">Cetraspora pellucida</name>
    <dbReference type="NCBI Taxonomy" id="1433469"/>
    <lineage>
        <taxon>Eukaryota</taxon>
        <taxon>Fungi</taxon>
        <taxon>Fungi incertae sedis</taxon>
        <taxon>Mucoromycota</taxon>
        <taxon>Glomeromycotina</taxon>
        <taxon>Glomeromycetes</taxon>
        <taxon>Diversisporales</taxon>
        <taxon>Gigasporaceae</taxon>
        <taxon>Cetraspora</taxon>
    </lineage>
</organism>
<dbReference type="AlphaFoldDB" id="A0A9N9K175"/>
<feature type="non-terminal residue" evidence="1">
    <location>
        <position position="1"/>
    </location>
</feature>